<organism evidence="1 2">
    <name type="scientific">Trichonephila clavipes</name>
    <name type="common">Golden silk orbweaver</name>
    <name type="synonym">Nephila clavipes</name>
    <dbReference type="NCBI Taxonomy" id="2585209"/>
    <lineage>
        <taxon>Eukaryota</taxon>
        <taxon>Metazoa</taxon>
        <taxon>Ecdysozoa</taxon>
        <taxon>Arthropoda</taxon>
        <taxon>Chelicerata</taxon>
        <taxon>Arachnida</taxon>
        <taxon>Araneae</taxon>
        <taxon>Araneomorphae</taxon>
        <taxon>Entelegynae</taxon>
        <taxon>Araneoidea</taxon>
        <taxon>Nephilidae</taxon>
        <taxon>Trichonephila</taxon>
    </lineage>
</organism>
<gene>
    <name evidence="1" type="ORF">TNCV_420351</name>
</gene>
<proteinExistence type="predicted"/>
<dbReference type="EMBL" id="BMAU01021245">
    <property type="protein sequence ID" value="GFY04781.1"/>
    <property type="molecule type" value="Genomic_DNA"/>
</dbReference>
<dbReference type="Proteomes" id="UP000887159">
    <property type="component" value="Unassembled WGS sequence"/>
</dbReference>
<accession>A0A8X6S1M5</accession>
<evidence type="ECO:0000313" key="2">
    <source>
        <dbReference type="Proteomes" id="UP000887159"/>
    </source>
</evidence>
<comment type="caution">
    <text evidence="1">The sequence shown here is derived from an EMBL/GenBank/DDBJ whole genome shotgun (WGS) entry which is preliminary data.</text>
</comment>
<evidence type="ECO:0000313" key="1">
    <source>
        <dbReference type="EMBL" id="GFY04781.1"/>
    </source>
</evidence>
<name>A0A8X6S1M5_TRICX</name>
<dbReference type="AlphaFoldDB" id="A0A8X6S1M5"/>
<sequence length="105" mass="11672">MISHTCSIGDRSGDLAGHGNISTSVDNFALQQRFRCVTVVSNDVRISAADVVRSTKAVRRIRRSSLSAVTSRNPVFVKQYHPLTTASNNHAQWIHFGQVFLQYRG</sequence>
<protein>
    <submittedName>
        <fullName evidence="1">Uncharacterized protein</fullName>
    </submittedName>
</protein>
<keyword evidence="2" id="KW-1185">Reference proteome</keyword>
<reference evidence="1" key="1">
    <citation type="submission" date="2020-08" db="EMBL/GenBank/DDBJ databases">
        <title>Multicomponent nature underlies the extraordinary mechanical properties of spider dragline silk.</title>
        <authorList>
            <person name="Kono N."/>
            <person name="Nakamura H."/>
            <person name="Mori M."/>
            <person name="Yoshida Y."/>
            <person name="Ohtoshi R."/>
            <person name="Malay A.D."/>
            <person name="Moran D.A.P."/>
            <person name="Tomita M."/>
            <person name="Numata K."/>
            <person name="Arakawa K."/>
        </authorList>
    </citation>
    <scope>NUCLEOTIDE SEQUENCE</scope>
</reference>